<evidence type="ECO:0000313" key="4">
    <source>
        <dbReference type="Proteomes" id="UP000199568"/>
    </source>
</evidence>
<evidence type="ECO:0008006" key="5">
    <source>
        <dbReference type="Google" id="ProtNLM"/>
    </source>
</evidence>
<dbReference type="STRING" id="426128.SAMN05660297_02047"/>
<dbReference type="OrthoDB" id="1708369at2"/>
<evidence type="ECO:0000256" key="2">
    <source>
        <dbReference type="SAM" id="Phobius"/>
    </source>
</evidence>
<feature type="transmembrane region" description="Helical" evidence="2">
    <location>
        <begin position="12"/>
        <end position="33"/>
    </location>
</feature>
<dbReference type="Proteomes" id="UP000199568">
    <property type="component" value="Unassembled WGS sequence"/>
</dbReference>
<accession>A0A1I0DMN9</accession>
<keyword evidence="4" id="KW-1185">Reference proteome</keyword>
<gene>
    <name evidence="3" type="ORF">SAMN05660297_02047</name>
</gene>
<name>A0A1I0DMN9_9FIRM</name>
<proteinExistence type="predicted"/>
<keyword evidence="2" id="KW-1133">Transmembrane helix</keyword>
<sequence length="169" mass="18611">MEKIRDILHDFSDVFIAIIITVTMLVVVAWNLGDWFDDNNTASAIDTASTIEESNKEIQSKLPEIDSEIDEAPEETVVEEVPPVEESQEESSTPIEITVVASKQITIPNGTPGVGVARILQENGLIENTQDFIRVAEELDLSLKLKSGTFQIPTDATIETMVKIIARSN</sequence>
<dbReference type="EMBL" id="FOHU01000008">
    <property type="protein sequence ID" value="SET33125.1"/>
    <property type="molecule type" value="Genomic_DNA"/>
</dbReference>
<reference evidence="3 4" key="1">
    <citation type="submission" date="2016-10" db="EMBL/GenBank/DDBJ databases">
        <authorList>
            <person name="de Groot N.N."/>
        </authorList>
    </citation>
    <scope>NUCLEOTIDE SEQUENCE [LARGE SCALE GENOMIC DNA]</scope>
    <source>
        <strain evidence="3 4">DSM 18979</strain>
    </source>
</reference>
<keyword evidence="2" id="KW-0812">Transmembrane</keyword>
<dbReference type="Gene3D" id="3.30.1490.480">
    <property type="entry name" value="Endolytic murein transglycosylase"/>
    <property type="match status" value="1"/>
</dbReference>
<organism evidence="3 4">
    <name type="scientific">Natronincola peptidivorans</name>
    <dbReference type="NCBI Taxonomy" id="426128"/>
    <lineage>
        <taxon>Bacteria</taxon>
        <taxon>Bacillati</taxon>
        <taxon>Bacillota</taxon>
        <taxon>Clostridia</taxon>
        <taxon>Peptostreptococcales</taxon>
        <taxon>Natronincolaceae</taxon>
        <taxon>Natronincola</taxon>
    </lineage>
</organism>
<feature type="region of interest" description="Disordered" evidence="1">
    <location>
        <begin position="71"/>
        <end position="93"/>
    </location>
</feature>
<keyword evidence="2" id="KW-0472">Membrane</keyword>
<dbReference type="RefSeq" id="WP_090443245.1">
    <property type="nucleotide sequence ID" value="NZ_FOHU01000008.1"/>
</dbReference>
<protein>
    <recommendedName>
        <fullName evidence="5">YceG-like family protein</fullName>
    </recommendedName>
</protein>
<evidence type="ECO:0000256" key="1">
    <source>
        <dbReference type="SAM" id="MobiDB-lite"/>
    </source>
</evidence>
<evidence type="ECO:0000313" key="3">
    <source>
        <dbReference type="EMBL" id="SET33125.1"/>
    </source>
</evidence>
<feature type="compositionally biased region" description="Acidic residues" evidence="1">
    <location>
        <begin position="71"/>
        <end position="89"/>
    </location>
</feature>
<dbReference type="AlphaFoldDB" id="A0A1I0DMN9"/>